<evidence type="ECO:0000259" key="2">
    <source>
        <dbReference type="PROSITE" id="PS50137"/>
    </source>
</evidence>
<dbReference type="GO" id="GO:0003723">
    <property type="term" value="F:RNA binding"/>
    <property type="evidence" value="ECO:0007669"/>
    <property type="project" value="UniProtKB-UniRule"/>
</dbReference>
<dbReference type="PROSITE" id="PS50137">
    <property type="entry name" value="DS_RBD"/>
    <property type="match status" value="1"/>
</dbReference>
<evidence type="ECO:0000313" key="3">
    <source>
        <dbReference type="EMBL" id="PIL31513.1"/>
    </source>
</evidence>
<dbReference type="Proteomes" id="UP000230002">
    <property type="component" value="Unassembled WGS sequence"/>
</dbReference>
<feature type="domain" description="DRBM" evidence="2">
    <location>
        <begin position="5"/>
        <end position="74"/>
    </location>
</feature>
<reference evidence="3 4" key="1">
    <citation type="journal article" date="2015" name="Sci. Rep.">
        <title>Chromosome-level genome map provides insights into diverse defense mechanisms in the medicinal fungus Ganoderma sinense.</title>
        <authorList>
            <person name="Zhu Y."/>
            <person name="Xu J."/>
            <person name="Sun C."/>
            <person name="Zhou S."/>
            <person name="Xu H."/>
            <person name="Nelson D.R."/>
            <person name="Qian J."/>
            <person name="Song J."/>
            <person name="Luo H."/>
            <person name="Xiang L."/>
            <person name="Li Y."/>
            <person name="Xu Z."/>
            <person name="Ji A."/>
            <person name="Wang L."/>
            <person name="Lu S."/>
            <person name="Hayward A."/>
            <person name="Sun W."/>
            <person name="Li X."/>
            <person name="Schwartz D.C."/>
            <person name="Wang Y."/>
            <person name="Chen S."/>
        </authorList>
    </citation>
    <scope>NUCLEOTIDE SEQUENCE [LARGE SCALE GENOMIC DNA]</scope>
    <source>
        <strain evidence="3 4">ZZ0214-1</strain>
    </source>
</reference>
<dbReference type="InterPro" id="IPR014720">
    <property type="entry name" value="dsRBD_dom"/>
</dbReference>
<sequence>MSTNDNNVALNNYLQNTGRLASLSWEDKSDGPRHGPVWTSYCKINDVVMGTGTGSQKNAARDAAAGQALLALKAQDAAEEAETAAE</sequence>
<proteinExistence type="predicted"/>
<dbReference type="Pfam" id="PF00035">
    <property type="entry name" value="dsrm"/>
    <property type="match status" value="1"/>
</dbReference>
<dbReference type="Gene3D" id="3.30.160.20">
    <property type="match status" value="1"/>
</dbReference>
<dbReference type="OrthoDB" id="3246846at2759"/>
<dbReference type="EMBL" id="AYKW01000012">
    <property type="protein sequence ID" value="PIL31513.1"/>
    <property type="molecule type" value="Genomic_DNA"/>
</dbReference>
<dbReference type="SUPFAM" id="SSF54768">
    <property type="entry name" value="dsRNA-binding domain-like"/>
    <property type="match status" value="1"/>
</dbReference>
<evidence type="ECO:0000313" key="4">
    <source>
        <dbReference type="Proteomes" id="UP000230002"/>
    </source>
</evidence>
<accession>A0A2G8SCP1</accession>
<protein>
    <recommendedName>
        <fullName evidence="2">DRBM domain-containing protein</fullName>
    </recommendedName>
</protein>
<dbReference type="AlphaFoldDB" id="A0A2G8SCP1"/>
<keyword evidence="1" id="KW-0694">RNA-binding</keyword>
<comment type="caution">
    <text evidence="3">The sequence shown here is derived from an EMBL/GenBank/DDBJ whole genome shotgun (WGS) entry which is preliminary data.</text>
</comment>
<keyword evidence="4" id="KW-1185">Reference proteome</keyword>
<gene>
    <name evidence="3" type="ORF">GSI_06215</name>
</gene>
<organism evidence="3 4">
    <name type="scientific">Ganoderma sinense ZZ0214-1</name>
    <dbReference type="NCBI Taxonomy" id="1077348"/>
    <lineage>
        <taxon>Eukaryota</taxon>
        <taxon>Fungi</taxon>
        <taxon>Dikarya</taxon>
        <taxon>Basidiomycota</taxon>
        <taxon>Agaricomycotina</taxon>
        <taxon>Agaricomycetes</taxon>
        <taxon>Polyporales</taxon>
        <taxon>Polyporaceae</taxon>
        <taxon>Ganoderma</taxon>
    </lineage>
</organism>
<name>A0A2G8SCP1_9APHY</name>
<evidence type="ECO:0000256" key="1">
    <source>
        <dbReference type="PROSITE-ProRule" id="PRU00266"/>
    </source>
</evidence>